<feature type="region of interest" description="Disordered" evidence="1">
    <location>
        <begin position="366"/>
        <end position="439"/>
    </location>
</feature>
<name>A0AAE0FRY7_9CHLO</name>
<feature type="compositionally biased region" description="Pro residues" evidence="1">
    <location>
        <begin position="372"/>
        <end position="404"/>
    </location>
</feature>
<dbReference type="AlphaFoldDB" id="A0AAE0FRY7"/>
<organism evidence="2 3">
    <name type="scientific">Cymbomonas tetramitiformis</name>
    <dbReference type="NCBI Taxonomy" id="36881"/>
    <lineage>
        <taxon>Eukaryota</taxon>
        <taxon>Viridiplantae</taxon>
        <taxon>Chlorophyta</taxon>
        <taxon>Pyramimonadophyceae</taxon>
        <taxon>Pyramimonadales</taxon>
        <taxon>Pyramimonadaceae</taxon>
        <taxon>Cymbomonas</taxon>
    </lineage>
</organism>
<gene>
    <name evidence="2" type="ORF">CYMTET_26731</name>
</gene>
<feature type="non-terminal residue" evidence="2">
    <location>
        <position position="1"/>
    </location>
</feature>
<keyword evidence="3" id="KW-1185">Reference proteome</keyword>
<feature type="region of interest" description="Disordered" evidence="1">
    <location>
        <begin position="1"/>
        <end position="28"/>
    </location>
</feature>
<proteinExistence type="predicted"/>
<evidence type="ECO:0000313" key="2">
    <source>
        <dbReference type="EMBL" id="KAK3264540.1"/>
    </source>
</evidence>
<protein>
    <submittedName>
        <fullName evidence="2">Uncharacterized protein</fullName>
    </submittedName>
</protein>
<sequence length="439" mass="48171">EWRRRVEARSGAGGSRRGVAPAGRGEEWRRRVEARSGFIIAVRQLASPGLLQEPRPKMRGKKKSKAQMPAGRGKGTTYEVLLDGQQPKTDAVPRPQDKSRQESMPQEITTSEIEPLVAKVEALIWEAPMRQFFLERKVINSTDETVDVAYIDAFAQSVAELQHQLKRPPPERATQVRWFHDMVQRVNPRYLTRNVVNLELLAEMQQLEAPIRQYLHERHKLSVWMPLTVDAMREAMETAPGDLTLPAIKPSVELDDNMGKPQVTKAFLRFLHDLKRTPEGASKLSPEVAMMLAPTTQVAESLDTLAGFLGEADTAPGGKKARREAAAAGIGFVGGRGCQDVIQQGDKGAFFFCSLLTSPFNVSRVELRERSPPPPNPITPLQPPHNPALPPSPLPPIPPSPLPTPTTRSCDPIAAEPSPLPPADSRSASATRCAAVGPA</sequence>
<evidence type="ECO:0000313" key="3">
    <source>
        <dbReference type="Proteomes" id="UP001190700"/>
    </source>
</evidence>
<dbReference type="Proteomes" id="UP001190700">
    <property type="component" value="Unassembled WGS sequence"/>
</dbReference>
<accession>A0AAE0FRY7</accession>
<comment type="caution">
    <text evidence="2">The sequence shown here is derived from an EMBL/GenBank/DDBJ whole genome shotgun (WGS) entry which is preliminary data.</text>
</comment>
<reference evidence="2 3" key="1">
    <citation type="journal article" date="2015" name="Genome Biol. Evol.">
        <title>Comparative Genomics of a Bacterivorous Green Alga Reveals Evolutionary Causalities and Consequences of Phago-Mixotrophic Mode of Nutrition.</title>
        <authorList>
            <person name="Burns J.A."/>
            <person name="Paasch A."/>
            <person name="Narechania A."/>
            <person name="Kim E."/>
        </authorList>
    </citation>
    <scope>NUCLEOTIDE SEQUENCE [LARGE SCALE GENOMIC DNA]</scope>
    <source>
        <strain evidence="2 3">PLY_AMNH</strain>
    </source>
</reference>
<feature type="region of interest" description="Disordered" evidence="1">
    <location>
        <begin position="49"/>
        <end position="110"/>
    </location>
</feature>
<dbReference type="EMBL" id="LGRX02014483">
    <property type="protein sequence ID" value="KAK3264540.1"/>
    <property type="molecule type" value="Genomic_DNA"/>
</dbReference>
<evidence type="ECO:0000256" key="1">
    <source>
        <dbReference type="SAM" id="MobiDB-lite"/>
    </source>
</evidence>